<sequence>MPPVERDAISTRLLSMELLVRIHTHPFDLSVCLYPLVFQVCSQLIFASILVHMRGKYPFRISSTEKGALARPGIYTIVEDVVAVDGGEELKFRQILDARYCSNRPIQILLQRLGWAWGFSGLAVAIALLVLIGMVPNMEASFVIGWIIPWAWAAVLSLLTRSMTKAALACEESAPIT</sequence>
<dbReference type="OrthoDB" id="4497630at2759"/>
<dbReference type="PANTHER" id="PTHR42024">
    <property type="entry name" value="AMINO ACID PERMEASE_ SLC12A DOMAIN-CONTAINING PROTEIN"/>
    <property type="match status" value="1"/>
</dbReference>
<dbReference type="PANTHER" id="PTHR42024:SF1">
    <property type="entry name" value="AMINO ACID PERMEASE_ SLC12A DOMAIN-CONTAINING PROTEIN"/>
    <property type="match status" value="1"/>
</dbReference>
<accession>A0A5N6GBI7</accession>
<gene>
    <name evidence="1" type="ORF">BDV23DRAFT_179381</name>
</gene>
<dbReference type="AlphaFoldDB" id="A0A5N6GBI7"/>
<reference evidence="1" key="1">
    <citation type="submission" date="2019-04" db="EMBL/GenBank/DDBJ databases">
        <title>Friends and foes A comparative genomics studyof 23 Aspergillus species from section Flavi.</title>
        <authorList>
            <consortium name="DOE Joint Genome Institute"/>
            <person name="Kjaerbolling I."/>
            <person name="Vesth T."/>
            <person name="Frisvad J.C."/>
            <person name="Nybo J.L."/>
            <person name="Theobald S."/>
            <person name="Kildgaard S."/>
            <person name="Isbrandt T."/>
            <person name="Kuo A."/>
            <person name="Sato A."/>
            <person name="Lyhne E.K."/>
            <person name="Kogle M.E."/>
            <person name="Wiebenga A."/>
            <person name="Kun R.S."/>
            <person name="Lubbers R.J."/>
            <person name="Makela M.R."/>
            <person name="Barry K."/>
            <person name="Chovatia M."/>
            <person name="Clum A."/>
            <person name="Daum C."/>
            <person name="Haridas S."/>
            <person name="He G."/>
            <person name="LaButti K."/>
            <person name="Lipzen A."/>
            <person name="Mondo S."/>
            <person name="Riley R."/>
            <person name="Salamov A."/>
            <person name="Simmons B.A."/>
            <person name="Magnuson J.K."/>
            <person name="Henrissat B."/>
            <person name="Mortensen U.H."/>
            <person name="Larsen T.O."/>
            <person name="Devries R.P."/>
            <person name="Grigoriev I.V."/>
            <person name="Machida M."/>
            <person name="Baker S.E."/>
            <person name="Andersen M.R."/>
        </authorList>
    </citation>
    <scope>NUCLEOTIDE SEQUENCE [LARGE SCALE GENOMIC DNA]</scope>
    <source>
        <strain evidence="1">IBT 14317</strain>
    </source>
</reference>
<protein>
    <submittedName>
        <fullName evidence="1">Uncharacterized protein</fullName>
    </submittedName>
</protein>
<accession>A0A5N7CK99</accession>
<dbReference type="EMBL" id="ML735222">
    <property type="protein sequence ID" value="KAE8394604.1"/>
    <property type="molecule type" value="Genomic_DNA"/>
</dbReference>
<dbReference type="Proteomes" id="UP000326877">
    <property type="component" value="Unassembled WGS sequence"/>
</dbReference>
<organism evidence="1">
    <name type="scientific">Petromyces alliaceus</name>
    <name type="common">Aspergillus alliaceus</name>
    <dbReference type="NCBI Taxonomy" id="209559"/>
    <lineage>
        <taxon>Eukaryota</taxon>
        <taxon>Fungi</taxon>
        <taxon>Dikarya</taxon>
        <taxon>Ascomycota</taxon>
        <taxon>Pezizomycotina</taxon>
        <taxon>Eurotiomycetes</taxon>
        <taxon>Eurotiomycetidae</taxon>
        <taxon>Eurotiales</taxon>
        <taxon>Aspergillaceae</taxon>
        <taxon>Aspergillus</taxon>
        <taxon>Aspergillus subgen. Circumdati</taxon>
    </lineage>
</organism>
<name>A0A5N6GBI7_PETAA</name>
<evidence type="ECO:0000313" key="1">
    <source>
        <dbReference type="EMBL" id="KAE8394604.1"/>
    </source>
</evidence>
<proteinExistence type="predicted"/>